<dbReference type="InterPro" id="IPR016171">
    <property type="entry name" value="Vanillyl_alc_oxidase_C-sub2"/>
</dbReference>
<organism evidence="6 7">
    <name type="scientific">Vagococcus allomyrinae</name>
    <dbReference type="NCBI Taxonomy" id="2794353"/>
    <lineage>
        <taxon>Bacteria</taxon>
        <taxon>Bacillati</taxon>
        <taxon>Bacillota</taxon>
        <taxon>Bacilli</taxon>
        <taxon>Lactobacillales</taxon>
        <taxon>Enterococcaceae</taxon>
        <taxon>Vagococcus</taxon>
    </lineage>
</organism>
<evidence type="ECO:0000256" key="4">
    <source>
        <dbReference type="ARBA" id="ARBA00023002"/>
    </source>
</evidence>
<gene>
    <name evidence="6" type="ORF">I6N95_24625</name>
</gene>
<name>A0A940PG21_9ENTE</name>
<dbReference type="Pfam" id="PF01565">
    <property type="entry name" value="FAD_binding_4"/>
    <property type="match status" value="1"/>
</dbReference>
<sequence>MKRLIEICGKERVTAPELIPQEYLVDSVTGRQGEAYALVFPLSTEEVVELVVYAQLADLSIIPRGAGTGLTGATLPVSSELLIDFSLMNQILGFDKETLTLKVQPGVTLADIQAYVSQEGYFYPPDPGSKDATIGGTVATNAGGMRAVKYGVTRDYVRALEVVLLSGEVLPVGSITEKNSSGYDLKDLFIGSEGTLGIITEIQLKVIVPPVTSQSVLIAFDQLADVSKTVLAILSSHVEPTALELFEKEGMAYSEKDLGLKLPLDSGAAYLLLTVDGQDPKEIIARYQTAIRLAETHGGIDSLVLTAETAVQVWQLRGNIVAGIEAVSQQEPLDVVVPLNRMTETIDFMKALGQRYHLPTVCFGHAGDGNIHGCIMRQHLSAAEWEKRLSQLLSELYHFISDQQGLPSAEHGIGLLKKEYFLKEANPVYVKYLRQVKQVFDPDNRLNPTKLF</sequence>
<dbReference type="PANTHER" id="PTHR42934">
    <property type="entry name" value="GLYCOLATE OXIDASE SUBUNIT GLCD"/>
    <property type="match status" value="1"/>
</dbReference>
<reference evidence="6" key="1">
    <citation type="submission" date="2020-12" db="EMBL/GenBank/DDBJ databases">
        <title>Vagococcus allomyrinae sp. nov. and Enterococcus lavae sp. nov., isolated from the larvae of Allomyrina dichotoma.</title>
        <authorList>
            <person name="Lee S.D."/>
        </authorList>
    </citation>
    <scope>NUCLEOTIDE SEQUENCE</scope>
    <source>
        <strain evidence="6">BWB3-3</strain>
    </source>
</reference>
<dbReference type="SUPFAM" id="SSF56176">
    <property type="entry name" value="FAD-binding/transporter-associated domain-like"/>
    <property type="match status" value="1"/>
</dbReference>
<dbReference type="GO" id="GO:0071949">
    <property type="term" value="F:FAD binding"/>
    <property type="evidence" value="ECO:0007669"/>
    <property type="project" value="InterPro"/>
</dbReference>
<dbReference type="Proteomes" id="UP000674938">
    <property type="component" value="Unassembled WGS sequence"/>
</dbReference>
<dbReference type="Gene3D" id="3.30.70.2740">
    <property type="match status" value="1"/>
</dbReference>
<evidence type="ECO:0000256" key="1">
    <source>
        <dbReference type="ARBA" id="ARBA00001974"/>
    </source>
</evidence>
<dbReference type="EMBL" id="JAEEGA010000023">
    <property type="protein sequence ID" value="MBP1044199.1"/>
    <property type="molecule type" value="Genomic_DNA"/>
</dbReference>
<dbReference type="InterPro" id="IPR004113">
    <property type="entry name" value="FAD-bd_oxidored_4_C"/>
</dbReference>
<evidence type="ECO:0000313" key="7">
    <source>
        <dbReference type="Proteomes" id="UP000674938"/>
    </source>
</evidence>
<dbReference type="Pfam" id="PF02913">
    <property type="entry name" value="FAD-oxidase_C"/>
    <property type="match status" value="1"/>
</dbReference>
<keyword evidence="7" id="KW-1185">Reference proteome</keyword>
<dbReference type="InterPro" id="IPR016164">
    <property type="entry name" value="FAD-linked_Oxase-like_C"/>
</dbReference>
<keyword evidence="2" id="KW-0285">Flavoprotein</keyword>
<dbReference type="InterPro" id="IPR051914">
    <property type="entry name" value="FAD-linked_OxidoTrans_Type4"/>
</dbReference>
<dbReference type="InterPro" id="IPR036318">
    <property type="entry name" value="FAD-bd_PCMH-like_sf"/>
</dbReference>
<feature type="domain" description="FAD-binding PCMH-type" evidence="5">
    <location>
        <begin position="31"/>
        <end position="209"/>
    </location>
</feature>
<dbReference type="Gene3D" id="1.10.45.10">
    <property type="entry name" value="Vanillyl-alcohol Oxidase, Chain A, domain 4"/>
    <property type="match status" value="1"/>
</dbReference>
<dbReference type="RefSeq" id="WP_209532474.1">
    <property type="nucleotide sequence ID" value="NZ_JAEEGA010000023.1"/>
</dbReference>
<evidence type="ECO:0000256" key="2">
    <source>
        <dbReference type="ARBA" id="ARBA00022630"/>
    </source>
</evidence>
<dbReference type="InterPro" id="IPR006094">
    <property type="entry name" value="Oxid_FAD_bind_N"/>
</dbReference>
<dbReference type="PANTHER" id="PTHR42934:SF2">
    <property type="entry name" value="GLYCOLATE OXIDASE SUBUNIT GLCD"/>
    <property type="match status" value="1"/>
</dbReference>
<comment type="caution">
    <text evidence="6">The sequence shown here is derived from an EMBL/GenBank/DDBJ whole genome shotgun (WGS) entry which is preliminary data.</text>
</comment>
<accession>A0A940PG21</accession>
<proteinExistence type="predicted"/>
<keyword evidence="4" id="KW-0560">Oxidoreductase</keyword>
<keyword evidence="3" id="KW-0274">FAD</keyword>
<dbReference type="AlphaFoldDB" id="A0A940PG21"/>
<dbReference type="Gene3D" id="3.30.465.10">
    <property type="match status" value="1"/>
</dbReference>
<dbReference type="FunFam" id="1.10.45.10:FF:000001">
    <property type="entry name" value="D-lactate dehydrogenase mitochondrial"/>
    <property type="match status" value="1"/>
</dbReference>
<evidence type="ECO:0000256" key="3">
    <source>
        <dbReference type="ARBA" id="ARBA00022827"/>
    </source>
</evidence>
<dbReference type="PROSITE" id="PS51387">
    <property type="entry name" value="FAD_PCMH"/>
    <property type="match status" value="1"/>
</dbReference>
<evidence type="ECO:0000259" key="5">
    <source>
        <dbReference type="PROSITE" id="PS51387"/>
    </source>
</evidence>
<protein>
    <submittedName>
        <fullName evidence="6">FAD-binding oxidoreductase</fullName>
    </submittedName>
</protein>
<dbReference type="InterPro" id="IPR016166">
    <property type="entry name" value="FAD-bd_PCMH"/>
</dbReference>
<evidence type="ECO:0000313" key="6">
    <source>
        <dbReference type="EMBL" id="MBP1044199.1"/>
    </source>
</evidence>
<dbReference type="GO" id="GO:0016491">
    <property type="term" value="F:oxidoreductase activity"/>
    <property type="evidence" value="ECO:0007669"/>
    <property type="project" value="UniProtKB-KW"/>
</dbReference>
<dbReference type="SUPFAM" id="SSF55103">
    <property type="entry name" value="FAD-linked oxidases, C-terminal domain"/>
    <property type="match status" value="1"/>
</dbReference>
<comment type="cofactor">
    <cofactor evidence="1">
        <name>FAD</name>
        <dbReference type="ChEBI" id="CHEBI:57692"/>
    </cofactor>
</comment>
<dbReference type="InterPro" id="IPR016169">
    <property type="entry name" value="FAD-bd_PCMH_sub2"/>
</dbReference>